<name>A0A4Z2H9B0_9TELE</name>
<accession>A0A4Z2H9B0</accession>
<keyword evidence="4" id="KW-1185">Reference proteome</keyword>
<evidence type="ECO:0000256" key="1">
    <source>
        <dbReference type="SAM" id="MobiDB-lite"/>
    </source>
</evidence>
<feature type="signal peptide" evidence="2">
    <location>
        <begin position="1"/>
        <end position="28"/>
    </location>
</feature>
<organism evidence="3 4">
    <name type="scientific">Liparis tanakae</name>
    <name type="common">Tanaka's snailfish</name>
    <dbReference type="NCBI Taxonomy" id="230148"/>
    <lineage>
        <taxon>Eukaryota</taxon>
        <taxon>Metazoa</taxon>
        <taxon>Chordata</taxon>
        <taxon>Craniata</taxon>
        <taxon>Vertebrata</taxon>
        <taxon>Euteleostomi</taxon>
        <taxon>Actinopterygii</taxon>
        <taxon>Neopterygii</taxon>
        <taxon>Teleostei</taxon>
        <taxon>Neoteleostei</taxon>
        <taxon>Acanthomorphata</taxon>
        <taxon>Eupercaria</taxon>
        <taxon>Perciformes</taxon>
        <taxon>Cottioidei</taxon>
        <taxon>Cottales</taxon>
        <taxon>Liparidae</taxon>
        <taxon>Liparis</taxon>
    </lineage>
</organism>
<feature type="compositionally biased region" description="Basic and acidic residues" evidence="1">
    <location>
        <begin position="119"/>
        <end position="144"/>
    </location>
</feature>
<protein>
    <submittedName>
        <fullName evidence="3">Uncharacterized protein</fullName>
    </submittedName>
</protein>
<proteinExistence type="predicted"/>
<evidence type="ECO:0000313" key="4">
    <source>
        <dbReference type="Proteomes" id="UP000314294"/>
    </source>
</evidence>
<feature type="region of interest" description="Disordered" evidence="1">
    <location>
        <begin position="81"/>
        <end position="144"/>
    </location>
</feature>
<dbReference type="Proteomes" id="UP000314294">
    <property type="component" value="Unassembled WGS sequence"/>
</dbReference>
<dbReference type="EMBL" id="SRLO01000299">
    <property type="protein sequence ID" value="TNN62191.1"/>
    <property type="molecule type" value="Genomic_DNA"/>
</dbReference>
<evidence type="ECO:0000256" key="2">
    <source>
        <dbReference type="SAM" id="SignalP"/>
    </source>
</evidence>
<reference evidence="3 4" key="1">
    <citation type="submission" date="2019-03" db="EMBL/GenBank/DDBJ databases">
        <title>First draft genome of Liparis tanakae, snailfish: a comprehensive survey of snailfish specific genes.</title>
        <authorList>
            <person name="Kim W."/>
            <person name="Song I."/>
            <person name="Jeong J.-H."/>
            <person name="Kim D."/>
            <person name="Kim S."/>
            <person name="Ryu S."/>
            <person name="Song J.Y."/>
            <person name="Lee S.K."/>
        </authorList>
    </citation>
    <scope>NUCLEOTIDE SEQUENCE [LARGE SCALE GENOMIC DNA]</scope>
    <source>
        <tissue evidence="3">Muscle</tissue>
    </source>
</reference>
<gene>
    <name evidence="3" type="ORF">EYF80_027571</name>
</gene>
<comment type="caution">
    <text evidence="3">The sequence shown here is derived from an EMBL/GenBank/DDBJ whole genome shotgun (WGS) entry which is preliminary data.</text>
</comment>
<feature type="chain" id="PRO_5021381564" evidence="2">
    <location>
        <begin position="29"/>
        <end position="144"/>
    </location>
</feature>
<evidence type="ECO:0000313" key="3">
    <source>
        <dbReference type="EMBL" id="TNN62191.1"/>
    </source>
</evidence>
<keyword evidence="2" id="KW-0732">Signal</keyword>
<dbReference type="AlphaFoldDB" id="A0A4Z2H9B0"/>
<sequence>MRWIAVMSPAPATLMSLFQKLLIPLCSGSDRQGKLSLAEDKKQLKKDAHVIAKATQSWGSPPLSGARTPVIIHQCASVWPGTAHHAAARPQRALHGEKQHKQTAVFPRGEHATGQNCRAGRDPDKTDRQREEDVCIGAGKEEGD</sequence>